<keyword evidence="2 8" id="KW-0808">Transferase</keyword>
<dbReference type="Pfam" id="PF02224">
    <property type="entry name" value="Cytidylate_kin"/>
    <property type="match status" value="1"/>
</dbReference>
<dbReference type="GO" id="GO:0015949">
    <property type="term" value="P:nucleobase-containing small molecule interconversion"/>
    <property type="evidence" value="ECO:0007669"/>
    <property type="project" value="TreeGrafter"/>
</dbReference>
<comment type="catalytic activity">
    <reaction evidence="7 8">
        <text>CMP + ATP = CDP + ADP</text>
        <dbReference type="Rhea" id="RHEA:11600"/>
        <dbReference type="ChEBI" id="CHEBI:30616"/>
        <dbReference type="ChEBI" id="CHEBI:58069"/>
        <dbReference type="ChEBI" id="CHEBI:60377"/>
        <dbReference type="ChEBI" id="CHEBI:456216"/>
        <dbReference type="EC" id="2.7.4.25"/>
    </reaction>
</comment>
<comment type="catalytic activity">
    <reaction evidence="6 8">
        <text>dCMP + ATP = dCDP + ADP</text>
        <dbReference type="Rhea" id="RHEA:25094"/>
        <dbReference type="ChEBI" id="CHEBI:30616"/>
        <dbReference type="ChEBI" id="CHEBI:57566"/>
        <dbReference type="ChEBI" id="CHEBI:58593"/>
        <dbReference type="ChEBI" id="CHEBI:456216"/>
        <dbReference type="EC" id="2.7.4.25"/>
    </reaction>
</comment>
<dbReference type="RefSeq" id="WP_073190713.1">
    <property type="nucleotide sequence ID" value="NZ_FQTW01000001.1"/>
</dbReference>
<dbReference type="EMBL" id="FQTW01000001">
    <property type="protein sequence ID" value="SHE32012.1"/>
    <property type="molecule type" value="Genomic_DNA"/>
</dbReference>
<evidence type="ECO:0000256" key="5">
    <source>
        <dbReference type="ARBA" id="ARBA00022840"/>
    </source>
</evidence>
<dbReference type="Proteomes" id="UP000184462">
    <property type="component" value="Unassembled WGS sequence"/>
</dbReference>
<evidence type="ECO:0000259" key="9">
    <source>
        <dbReference type="Pfam" id="PF02224"/>
    </source>
</evidence>
<dbReference type="CDD" id="cd02020">
    <property type="entry name" value="CMPK"/>
    <property type="match status" value="1"/>
</dbReference>
<evidence type="ECO:0000256" key="7">
    <source>
        <dbReference type="ARBA" id="ARBA00048478"/>
    </source>
</evidence>
<dbReference type="GO" id="GO:0005524">
    <property type="term" value="F:ATP binding"/>
    <property type="evidence" value="ECO:0007669"/>
    <property type="project" value="UniProtKB-UniRule"/>
</dbReference>
<evidence type="ECO:0000256" key="6">
    <source>
        <dbReference type="ARBA" id="ARBA00047615"/>
    </source>
</evidence>
<evidence type="ECO:0000256" key="4">
    <source>
        <dbReference type="ARBA" id="ARBA00022777"/>
    </source>
</evidence>
<evidence type="ECO:0000256" key="2">
    <source>
        <dbReference type="ARBA" id="ARBA00022679"/>
    </source>
</evidence>
<comment type="subcellular location">
    <subcellularLocation>
        <location evidence="8">Cytoplasm</location>
    </subcellularLocation>
</comment>
<keyword evidence="3 8" id="KW-0547">Nucleotide-binding</keyword>
<keyword evidence="8" id="KW-0963">Cytoplasm</keyword>
<keyword evidence="4 8" id="KW-0418">Kinase</keyword>
<evidence type="ECO:0000256" key="3">
    <source>
        <dbReference type="ARBA" id="ARBA00022741"/>
    </source>
</evidence>
<keyword evidence="11" id="KW-1185">Reference proteome</keyword>
<comment type="similarity">
    <text evidence="1 8">Belongs to the cytidylate kinase family. Type 1 subfamily.</text>
</comment>
<dbReference type="AlphaFoldDB" id="A0A1M4SIN9"/>
<organism evidence="10 11">
    <name type="scientific">Psychroflexus salarius</name>
    <dbReference type="NCBI Taxonomy" id="1155689"/>
    <lineage>
        <taxon>Bacteria</taxon>
        <taxon>Pseudomonadati</taxon>
        <taxon>Bacteroidota</taxon>
        <taxon>Flavobacteriia</taxon>
        <taxon>Flavobacteriales</taxon>
        <taxon>Flavobacteriaceae</taxon>
        <taxon>Psychroflexus</taxon>
    </lineage>
</organism>
<reference evidence="10 11" key="1">
    <citation type="submission" date="2016-11" db="EMBL/GenBank/DDBJ databases">
        <authorList>
            <person name="Jaros S."/>
            <person name="Januszkiewicz K."/>
            <person name="Wedrychowicz H."/>
        </authorList>
    </citation>
    <scope>NUCLEOTIDE SEQUENCE [LARGE SCALE GENOMIC DNA]</scope>
    <source>
        <strain evidence="10 11">DSM 25661</strain>
    </source>
</reference>
<dbReference type="InterPro" id="IPR011994">
    <property type="entry name" value="Cytidylate_kinase_dom"/>
</dbReference>
<gene>
    <name evidence="8" type="primary">cmk</name>
    <name evidence="10" type="ORF">SAMN05444278_101178</name>
</gene>
<feature type="binding site" evidence="8">
    <location>
        <begin position="10"/>
        <end position="18"/>
    </location>
    <ligand>
        <name>ATP</name>
        <dbReference type="ChEBI" id="CHEBI:30616"/>
    </ligand>
</feature>
<dbReference type="PANTHER" id="PTHR21299:SF2">
    <property type="entry name" value="CYTIDYLATE KINASE"/>
    <property type="match status" value="1"/>
</dbReference>
<dbReference type="GO" id="GO:0036431">
    <property type="term" value="F:dCMP kinase activity"/>
    <property type="evidence" value="ECO:0007669"/>
    <property type="project" value="InterPro"/>
</dbReference>
<dbReference type="STRING" id="1155689.SAMN05444278_101178"/>
<dbReference type="GO" id="GO:0036430">
    <property type="term" value="F:CMP kinase activity"/>
    <property type="evidence" value="ECO:0007669"/>
    <property type="project" value="RHEA"/>
</dbReference>
<evidence type="ECO:0000256" key="1">
    <source>
        <dbReference type="ARBA" id="ARBA00009427"/>
    </source>
</evidence>
<dbReference type="PANTHER" id="PTHR21299">
    <property type="entry name" value="CYTIDYLATE KINASE/PANTOATE-BETA-ALANINE LIGASE"/>
    <property type="match status" value="1"/>
</dbReference>
<dbReference type="GO" id="GO:0005829">
    <property type="term" value="C:cytosol"/>
    <property type="evidence" value="ECO:0007669"/>
    <property type="project" value="TreeGrafter"/>
</dbReference>
<dbReference type="InterPro" id="IPR003136">
    <property type="entry name" value="Cytidylate_kin"/>
</dbReference>
<evidence type="ECO:0000256" key="8">
    <source>
        <dbReference type="HAMAP-Rule" id="MF_00238"/>
    </source>
</evidence>
<dbReference type="GO" id="GO:0006220">
    <property type="term" value="P:pyrimidine nucleotide metabolic process"/>
    <property type="evidence" value="ECO:0007669"/>
    <property type="project" value="UniProtKB-UniRule"/>
</dbReference>
<keyword evidence="5 8" id="KW-0067">ATP-binding</keyword>
<feature type="domain" description="Cytidylate kinase" evidence="9">
    <location>
        <begin position="6"/>
        <end position="224"/>
    </location>
</feature>
<dbReference type="NCBIfam" id="TIGR00017">
    <property type="entry name" value="cmk"/>
    <property type="match status" value="1"/>
</dbReference>
<dbReference type="OrthoDB" id="9807434at2"/>
<dbReference type="HAMAP" id="MF_00238">
    <property type="entry name" value="Cytidyl_kinase_type1"/>
    <property type="match status" value="1"/>
</dbReference>
<dbReference type="SUPFAM" id="SSF52540">
    <property type="entry name" value="P-loop containing nucleoside triphosphate hydrolases"/>
    <property type="match status" value="1"/>
</dbReference>
<protein>
    <recommendedName>
        <fullName evidence="8">Cytidylate kinase</fullName>
        <shortName evidence="8">CK</shortName>
        <ecNumber evidence="8">2.7.4.25</ecNumber>
    </recommendedName>
    <alternativeName>
        <fullName evidence="8">Cytidine monophosphate kinase</fullName>
        <shortName evidence="8">CMP kinase</shortName>
    </alternativeName>
</protein>
<dbReference type="InterPro" id="IPR027417">
    <property type="entry name" value="P-loop_NTPase"/>
</dbReference>
<sequence length="230" mass="25803">MKDITIAIDGHSSTGKSTVAKQLAKALNYTYVDTGAMYRAVTYFAMQNNWFEDAQLQTEDLLTQLDEISISFDFNQETQKSYILLNGENVEDAIRSMAVSNKVSTVAKLPQVRSKLVEIQQEMGKNGGIVMDGRDIGSVVFPDAELKLFMTASAEARAQRRFKEIKSKQQQVTYQEVLDNVIERDQIDSTRSVSPLIKTEDAILIDNTNLSPEAQFSQILQLAQERITAH</sequence>
<dbReference type="EC" id="2.7.4.25" evidence="8"/>
<accession>A0A1M4SIN9</accession>
<evidence type="ECO:0000313" key="11">
    <source>
        <dbReference type="Proteomes" id="UP000184462"/>
    </source>
</evidence>
<dbReference type="Gene3D" id="3.40.50.300">
    <property type="entry name" value="P-loop containing nucleotide triphosphate hydrolases"/>
    <property type="match status" value="1"/>
</dbReference>
<evidence type="ECO:0000313" key="10">
    <source>
        <dbReference type="EMBL" id="SHE32012.1"/>
    </source>
</evidence>
<proteinExistence type="inferred from homology"/>
<name>A0A1M4SIN9_9FLAO</name>